<dbReference type="SUPFAM" id="SSF50156">
    <property type="entry name" value="PDZ domain-like"/>
    <property type="match status" value="1"/>
</dbReference>
<evidence type="ECO:0000256" key="4">
    <source>
        <dbReference type="ARBA" id="ARBA00022825"/>
    </source>
</evidence>
<comment type="similarity">
    <text evidence="1 5">Belongs to the peptidase S41A family.</text>
</comment>
<dbReference type="CDD" id="cd07560">
    <property type="entry name" value="Peptidase_S41_CPP"/>
    <property type="match status" value="1"/>
</dbReference>
<dbReference type="PROSITE" id="PS50106">
    <property type="entry name" value="PDZ"/>
    <property type="match status" value="1"/>
</dbReference>
<dbReference type="SUPFAM" id="SSF52096">
    <property type="entry name" value="ClpP/crotonase"/>
    <property type="match status" value="1"/>
</dbReference>
<sequence>MIHSLRRRLPLFFLVLLVQPSFSAPLPVTVQEPSKLPTAEIQSFVETFETIREGYVEVMSDEDILHKALKGMVSGLDPHSEYFTKSELVDFNELTSGNYAGIGVEVEMKDKRLTIITPVDGSAAKEAGVLAGDVIIKIDNTLITDLGMQDIVTMMRGEIGSTVTLDIERDGEVKHYELTRRLVEDASVTDKWLDDGIAYFRISQFQGDSSTEFSQAIDKLKAEHSIQGIVLDLRNNPGGVLQSAVGVVDAFINKGMIVYTNGRHDMSKSQFMATEKNTKLATVPVVVLVNEGSASASEIVAGALQDHRRALIMGTETFGKGSVQTVVPLSNGDAVKLTTALYYTPNGRSIQAQGITPDLVVPQATLTFDKGQFFVKEAELKGHLGNGTGGEERTSADVKSDIGELAKSDFQLFQALTILKTLPKFTSKN</sequence>
<dbReference type="SMART" id="SM00228">
    <property type="entry name" value="PDZ"/>
    <property type="match status" value="1"/>
</dbReference>
<feature type="domain" description="PDZ" evidence="7">
    <location>
        <begin position="88"/>
        <end position="156"/>
    </location>
</feature>
<name>A0ABN6WQ01_9GAMM</name>
<dbReference type="Gene3D" id="3.90.226.10">
    <property type="entry name" value="2-enoyl-CoA Hydratase, Chain A, domain 1"/>
    <property type="match status" value="1"/>
</dbReference>
<protein>
    <submittedName>
        <fullName evidence="8">Peptidase S41</fullName>
    </submittedName>
</protein>
<dbReference type="CDD" id="cd06782">
    <property type="entry name" value="cpPDZ_CPP-like"/>
    <property type="match status" value="1"/>
</dbReference>
<evidence type="ECO:0000256" key="5">
    <source>
        <dbReference type="RuleBase" id="RU004404"/>
    </source>
</evidence>
<dbReference type="InterPro" id="IPR036034">
    <property type="entry name" value="PDZ_sf"/>
</dbReference>
<dbReference type="InterPro" id="IPR005151">
    <property type="entry name" value="Tail-specific_protease"/>
</dbReference>
<dbReference type="PANTHER" id="PTHR32060">
    <property type="entry name" value="TAIL-SPECIFIC PROTEASE"/>
    <property type="match status" value="1"/>
</dbReference>
<organism evidence="8 9">
    <name type="scientific">Marinomonas pontica</name>
    <dbReference type="NCBI Taxonomy" id="264739"/>
    <lineage>
        <taxon>Bacteria</taxon>
        <taxon>Pseudomonadati</taxon>
        <taxon>Pseudomonadota</taxon>
        <taxon>Gammaproteobacteria</taxon>
        <taxon>Oceanospirillales</taxon>
        <taxon>Oceanospirillaceae</taxon>
        <taxon>Marinomonas</taxon>
    </lineage>
</organism>
<keyword evidence="6" id="KW-0732">Signal</keyword>
<dbReference type="NCBIfam" id="TIGR00225">
    <property type="entry name" value="prc"/>
    <property type="match status" value="1"/>
</dbReference>
<keyword evidence="9" id="KW-1185">Reference proteome</keyword>
<keyword evidence="3 5" id="KW-0378">Hydrolase</keyword>
<evidence type="ECO:0000256" key="2">
    <source>
        <dbReference type="ARBA" id="ARBA00022670"/>
    </source>
</evidence>
<dbReference type="Proteomes" id="UP001307608">
    <property type="component" value="Chromosome"/>
</dbReference>
<dbReference type="PANTHER" id="PTHR32060:SF30">
    <property type="entry name" value="CARBOXY-TERMINAL PROCESSING PROTEASE CTPA"/>
    <property type="match status" value="1"/>
</dbReference>
<keyword evidence="4 5" id="KW-0720">Serine protease</keyword>
<evidence type="ECO:0000313" key="9">
    <source>
        <dbReference type="Proteomes" id="UP001307608"/>
    </source>
</evidence>
<dbReference type="Gene3D" id="3.30.750.44">
    <property type="match status" value="1"/>
</dbReference>
<dbReference type="RefSeq" id="WP_338269019.1">
    <property type="nucleotide sequence ID" value="NZ_AP027271.1"/>
</dbReference>
<dbReference type="InterPro" id="IPR004447">
    <property type="entry name" value="Peptidase_S41A"/>
</dbReference>
<dbReference type="Gene3D" id="2.30.42.10">
    <property type="match status" value="1"/>
</dbReference>
<evidence type="ECO:0000256" key="3">
    <source>
        <dbReference type="ARBA" id="ARBA00022801"/>
    </source>
</evidence>
<proteinExistence type="inferred from homology"/>
<dbReference type="SMART" id="SM00245">
    <property type="entry name" value="TSPc"/>
    <property type="match status" value="1"/>
</dbReference>
<gene>
    <name evidence="8" type="ORF">MACH16_27990</name>
</gene>
<dbReference type="Pfam" id="PF03572">
    <property type="entry name" value="Peptidase_S41"/>
    <property type="match status" value="1"/>
</dbReference>
<dbReference type="InterPro" id="IPR029045">
    <property type="entry name" value="ClpP/crotonase-like_dom_sf"/>
</dbReference>
<evidence type="ECO:0000259" key="7">
    <source>
        <dbReference type="PROSITE" id="PS50106"/>
    </source>
</evidence>
<keyword evidence="2 5" id="KW-0645">Protease</keyword>
<evidence type="ECO:0000313" key="8">
    <source>
        <dbReference type="EMBL" id="BDX04051.1"/>
    </source>
</evidence>
<dbReference type="InterPro" id="IPR001478">
    <property type="entry name" value="PDZ"/>
</dbReference>
<accession>A0ABN6WQ01</accession>
<feature type="signal peptide" evidence="6">
    <location>
        <begin position="1"/>
        <end position="23"/>
    </location>
</feature>
<dbReference type="Pfam" id="PF13180">
    <property type="entry name" value="PDZ_2"/>
    <property type="match status" value="1"/>
</dbReference>
<evidence type="ECO:0000256" key="6">
    <source>
        <dbReference type="SAM" id="SignalP"/>
    </source>
</evidence>
<dbReference type="EMBL" id="AP027271">
    <property type="protein sequence ID" value="BDX04051.1"/>
    <property type="molecule type" value="Genomic_DNA"/>
</dbReference>
<reference evidence="8 9" key="1">
    <citation type="submission" date="2023-01" db="EMBL/GenBank/DDBJ databases">
        <title>Complete genome sequence of Marinomonas pontica strain 200518_36.</title>
        <authorList>
            <person name="Ueki S."/>
            <person name="Gajardo G."/>
            <person name="Maruyama F."/>
        </authorList>
    </citation>
    <scope>NUCLEOTIDE SEQUENCE [LARGE SCALE GENOMIC DNA]</scope>
    <source>
        <strain evidence="8 9">200518_36</strain>
    </source>
</reference>
<feature type="chain" id="PRO_5045036466" evidence="6">
    <location>
        <begin position="24"/>
        <end position="429"/>
    </location>
</feature>
<evidence type="ECO:0000256" key="1">
    <source>
        <dbReference type="ARBA" id="ARBA00009179"/>
    </source>
</evidence>